<dbReference type="Proteomes" id="UP000198398">
    <property type="component" value="Chromosome"/>
</dbReference>
<dbReference type="OrthoDB" id="5166947at2"/>
<gene>
    <name evidence="2" type="ORF">CFK39_06440</name>
</gene>
<evidence type="ECO:0008006" key="4">
    <source>
        <dbReference type="Google" id="ProtNLM"/>
    </source>
</evidence>
<dbReference type="InterPro" id="IPR017853">
    <property type="entry name" value="GH"/>
</dbReference>
<evidence type="ECO:0000313" key="2">
    <source>
        <dbReference type="EMBL" id="ASK65531.1"/>
    </source>
</evidence>
<dbReference type="EMBL" id="CP022316">
    <property type="protein sequence ID" value="ASK65531.1"/>
    <property type="molecule type" value="Genomic_DNA"/>
</dbReference>
<dbReference type="InterPro" id="IPR052974">
    <property type="entry name" value="GH79_Enzymes"/>
</dbReference>
<accession>A0A220UC67</accession>
<dbReference type="PANTHER" id="PTHR36183:SF2">
    <property type="entry name" value="BETA-GLUCURONIDASE C-TERMINAL DOMAIN-CONTAINING PROTEIN"/>
    <property type="match status" value="1"/>
</dbReference>
<feature type="region of interest" description="Disordered" evidence="1">
    <location>
        <begin position="30"/>
        <end position="61"/>
    </location>
</feature>
<evidence type="ECO:0000313" key="3">
    <source>
        <dbReference type="Proteomes" id="UP000198398"/>
    </source>
</evidence>
<dbReference type="Gene3D" id="3.20.20.80">
    <property type="entry name" value="Glycosidases"/>
    <property type="match status" value="1"/>
</dbReference>
<evidence type="ECO:0000256" key="1">
    <source>
        <dbReference type="SAM" id="MobiDB-lite"/>
    </source>
</evidence>
<dbReference type="AlphaFoldDB" id="A0A220UC67"/>
<dbReference type="PANTHER" id="PTHR36183">
    <property type="entry name" value="BETA-GLUCURONIDASE"/>
    <property type="match status" value="1"/>
</dbReference>
<reference evidence="3" key="1">
    <citation type="submission" date="2017-07" db="EMBL/GenBank/DDBJ databases">
        <title>Brachybacterium sp. VR2415.</title>
        <authorList>
            <person name="Tak E.J."/>
            <person name="Bae J.-W."/>
        </authorList>
    </citation>
    <scope>NUCLEOTIDE SEQUENCE [LARGE SCALE GENOMIC DNA]</scope>
    <source>
        <strain evidence="3">VR2415</strain>
    </source>
</reference>
<proteinExistence type="predicted"/>
<organism evidence="2 3">
    <name type="scientific">Brachybacterium avium</name>
    <dbReference type="NCBI Taxonomy" id="2017485"/>
    <lineage>
        <taxon>Bacteria</taxon>
        <taxon>Bacillati</taxon>
        <taxon>Actinomycetota</taxon>
        <taxon>Actinomycetes</taxon>
        <taxon>Micrococcales</taxon>
        <taxon>Dermabacteraceae</taxon>
        <taxon>Brachybacterium</taxon>
    </lineage>
</organism>
<name>A0A220UC67_9MICO</name>
<keyword evidence="3" id="KW-1185">Reference proteome</keyword>
<sequence length="548" mass="57230">MLLGAALIAVALVITGTFALRPLLTESDPVADPGASASPTTPPPPPPWESTTLPGYNPDPGKLELTPLDQAEGETITVSLSLEPDAVTTGGSVGLSFDAIELANPMWDADRSNLTLTLQELDRPVLRFGGNGVDRRMWWTSSGEPAPDWAEATVTPDDLERVAAVADDVDAEVTIALDLGHDDPARAADMAAHAQKAFGDRLLAVAIGNEPNGFFHPNQPQLAVRDESWSPDAYQDSLREYSQALQEKAPGLPVAGPGAYDATWWRAFAESGIPDQRALSMHWYPLWDCGGPPSSIANPTVEDLTSPALREQAHHIIGMGADVAAEHDLPLWIEETGPTSCPGTNDTSRTHAQALWTIDYAMTAAELGVERMAFHSTLQACQGGAPMSPLCASGDLADPGLIVQGRTSYLALMLLGQLPDGQVFSPAVSGDGMVMVHGVLAGDGSLALMIVDMREPATADAAPVEISAPSGLPADVPDLWELTEGSRLSGDELDGQESLLAAPAEVSGEFAGARLGSAVPLTVTSTPGAVTVLHLDPPDTAPPSDGGD</sequence>
<dbReference type="SUPFAM" id="SSF51445">
    <property type="entry name" value="(Trans)glycosidases"/>
    <property type="match status" value="1"/>
</dbReference>
<protein>
    <recommendedName>
        <fullName evidence="4">Glycosyl hydrolase</fullName>
    </recommendedName>
</protein>
<dbReference type="KEGG" id="brv:CFK39_06440"/>